<protein>
    <recommendedName>
        <fullName evidence="4">Alginate lyase domain-containing protein</fullName>
    </recommendedName>
</protein>
<evidence type="ECO:0000256" key="3">
    <source>
        <dbReference type="SAM" id="SignalP"/>
    </source>
</evidence>
<dbReference type="Pfam" id="PF05426">
    <property type="entry name" value="Alginate_lyase"/>
    <property type="match status" value="1"/>
</dbReference>
<dbReference type="AlphaFoldDB" id="A0A562ZP57"/>
<dbReference type="OrthoDB" id="8949730at2"/>
<dbReference type="RefSeq" id="WP_145894304.1">
    <property type="nucleotide sequence ID" value="NZ_VOBQ01000013.1"/>
</dbReference>
<feature type="signal peptide" evidence="3">
    <location>
        <begin position="1"/>
        <end position="25"/>
    </location>
</feature>
<name>A0A562ZP57_9BURK</name>
<evidence type="ECO:0000313" key="6">
    <source>
        <dbReference type="Proteomes" id="UP000318199"/>
    </source>
</evidence>
<dbReference type="GO" id="GO:0016829">
    <property type="term" value="F:lyase activity"/>
    <property type="evidence" value="ECO:0007669"/>
    <property type="project" value="UniProtKB-KW"/>
</dbReference>
<reference evidence="5 6" key="1">
    <citation type="submission" date="2019-07" db="EMBL/GenBank/DDBJ databases">
        <title>Caenimonas sedimenti sp. nov., isolated from activated sludge.</title>
        <authorList>
            <person name="Xu J."/>
        </authorList>
    </citation>
    <scope>NUCLEOTIDE SEQUENCE [LARGE SCALE GENOMIC DNA]</scope>
    <source>
        <strain evidence="5 6">HX-9-20</strain>
    </source>
</reference>
<dbReference type="EMBL" id="VOBQ01000013">
    <property type="protein sequence ID" value="TWO70108.1"/>
    <property type="molecule type" value="Genomic_DNA"/>
</dbReference>
<evidence type="ECO:0000259" key="4">
    <source>
        <dbReference type="Pfam" id="PF05426"/>
    </source>
</evidence>
<keyword evidence="6" id="KW-1185">Reference proteome</keyword>
<keyword evidence="1 3" id="KW-0732">Signal</keyword>
<sequence>MKPPTSMQAHSVSLLAILAGALVLAPEPAWSRTAQVCPGPQLPPATCFTVDTSVIGGRRFEDFSVNRPGKLLVDVDKRRAELAALGGRKALDFCAVNPLAAEAASLPTVTFASAAITVWETRYVEGGQQRVREYAQIAFTDLRNSEGIAYPRFGLTYNRQRDEPVLRLELFPSTDPNLRGIAGMADVYLNADTAGGTARVDGIAGLPAELRSMVLALARKLPDVVMGATQFTTQPGASSPLWDRASLAASAGTHASIVFSVPQPTHPPIVALTCSGTECMEQQALGRFRDFMSSYGSDFLATGNPAIARQLLDHLRSWAAADALSAFPGIVVGQPNQEDFRQKYEILWSMLPVLQTWSMLRHDPLVMPTDRVLIDRWFDRLVAFSTEPPGGIQNGEAPFNTGYLSRGMKMAWGIVQGDRLAVAEGMEKVVMGLHQMRADGSFPREVARGACAYRYQDTMLLNLVFIAELAAVQGYDAYALAVDGKSLHTAVKFLLDAVDNPALMRAYAGADASNCSNAPAYPDFDMVGVVQAVGGSTYSAWLEAYGARFPDHPNSVRLAQLIRGGVVNARPLTHPHAGGNASCFHAGTRSAAIALPNAGWWWNRVEDGRGFAITPHGDGLLLSAYLFDAAGQAVWYAAPLENRGGATYAGTLLEYRGGQTLGGPYKPPAGAQAVGSVTVSFSTGHAGVLTWAGGSVPIERFDFGSGGARSPQPLGEPETGVWWDPTENGRGFVLEVQDGVMVLGGYMYEDSGRGVWYGATLTSTGGAGRYLGTWAQYAFGQSLGGAYRRPVVGNANVGQVTLEFSSTTSAVLSLPSGRRISISRFRP</sequence>
<comment type="caution">
    <text evidence="5">The sequence shown here is derived from an EMBL/GenBank/DDBJ whole genome shotgun (WGS) entry which is preliminary data.</text>
</comment>
<evidence type="ECO:0000256" key="1">
    <source>
        <dbReference type="ARBA" id="ARBA00022729"/>
    </source>
</evidence>
<dbReference type="Proteomes" id="UP000318199">
    <property type="component" value="Unassembled WGS sequence"/>
</dbReference>
<gene>
    <name evidence="5" type="ORF">FN976_17385</name>
</gene>
<proteinExistence type="predicted"/>
<evidence type="ECO:0000256" key="2">
    <source>
        <dbReference type="ARBA" id="ARBA00023239"/>
    </source>
</evidence>
<dbReference type="Gene3D" id="1.50.10.100">
    <property type="entry name" value="Chondroitin AC/alginate lyase"/>
    <property type="match status" value="1"/>
</dbReference>
<evidence type="ECO:0000313" key="5">
    <source>
        <dbReference type="EMBL" id="TWO70108.1"/>
    </source>
</evidence>
<dbReference type="InterPro" id="IPR008397">
    <property type="entry name" value="Alginate_lyase_dom"/>
</dbReference>
<keyword evidence="2" id="KW-0456">Lyase</keyword>
<feature type="domain" description="Alginate lyase" evidence="4">
    <location>
        <begin position="283"/>
        <end position="502"/>
    </location>
</feature>
<accession>A0A562ZP57</accession>
<dbReference type="SUPFAM" id="SSF48230">
    <property type="entry name" value="Chondroitin AC/alginate lyase"/>
    <property type="match status" value="1"/>
</dbReference>
<dbReference type="InterPro" id="IPR008929">
    <property type="entry name" value="Chondroitin_lyas"/>
</dbReference>
<organism evidence="5 6">
    <name type="scientific">Caenimonas sedimenti</name>
    <dbReference type="NCBI Taxonomy" id="2596921"/>
    <lineage>
        <taxon>Bacteria</taxon>
        <taxon>Pseudomonadati</taxon>
        <taxon>Pseudomonadota</taxon>
        <taxon>Betaproteobacteria</taxon>
        <taxon>Burkholderiales</taxon>
        <taxon>Comamonadaceae</taxon>
        <taxon>Caenimonas</taxon>
    </lineage>
</organism>
<dbReference type="GO" id="GO:0042597">
    <property type="term" value="C:periplasmic space"/>
    <property type="evidence" value="ECO:0007669"/>
    <property type="project" value="InterPro"/>
</dbReference>
<feature type="chain" id="PRO_5022051268" description="Alginate lyase domain-containing protein" evidence="3">
    <location>
        <begin position="26"/>
        <end position="827"/>
    </location>
</feature>